<evidence type="ECO:0000259" key="4">
    <source>
        <dbReference type="PROSITE" id="PS50011"/>
    </source>
</evidence>
<dbReference type="PANTHER" id="PTHR24348">
    <property type="entry name" value="SERINE/THREONINE-PROTEIN KINASE UNC-51-RELATED"/>
    <property type="match status" value="1"/>
</dbReference>
<evidence type="ECO:0000256" key="3">
    <source>
        <dbReference type="SAM" id="MobiDB-lite"/>
    </source>
</evidence>
<evidence type="ECO:0000256" key="2">
    <source>
        <dbReference type="ARBA" id="ARBA00030237"/>
    </source>
</evidence>
<evidence type="ECO:0000256" key="1">
    <source>
        <dbReference type="ARBA" id="ARBA00004623"/>
    </source>
</evidence>
<dbReference type="InterPro" id="IPR000719">
    <property type="entry name" value="Prot_kinase_dom"/>
</dbReference>
<dbReference type="GO" id="GO:0005524">
    <property type="term" value="F:ATP binding"/>
    <property type="evidence" value="ECO:0007669"/>
    <property type="project" value="InterPro"/>
</dbReference>
<dbReference type="Proteomes" id="UP001152049">
    <property type="component" value="Unassembled WGS sequence"/>
</dbReference>
<sequence length="394" mass="44303">MTALERLPELVRDSYLEATLHPNEDIVNTTTHKTYTGRWRTQQEQWKRRKILVKQLDISGAKGKYLDYVRELEALATFSQGKVRLRFMHQNDFAHRDLKPANIPIKSKPLDGEWHVKICDLGLSKRVGTEKASTTAKGTPGFMAPEAISGIGLDIRTFDPFLADMWCFGETIFYMLTCKATFNNPILLAEYHKGDLEFPGEALEGIPQSGVIVDFIRKLMSQLPAERLTAEQAAAHPWMDAVLDFSLVSPETEITELCRESLGSVQWIMNRYSVAITGAGQKRIDQLFENNLDPSTAAAQEELSEAEHVRQVPGQGEPSAIWTTTVPGRRHTDIPSDLATTAAQSLPAGQLSDVENQVMNDDQPGEQRELEGTTKEQLVLDEYEYEYETKSFNL</sequence>
<evidence type="ECO:0000313" key="5">
    <source>
        <dbReference type="EMBL" id="KAJ4260639.1"/>
    </source>
</evidence>
<organism evidence="5 6">
    <name type="scientific">Fusarium torreyae</name>
    <dbReference type="NCBI Taxonomy" id="1237075"/>
    <lineage>
        <taxon>Eukaryota</taxon>
        <taxon>Fungi</taxon>
        <taxon>Dikarya</taxon>
        <taxon>Ascomycota</taxon>
        <taxon>Pezizomycotina</taxon>
        <taxon>Sordariomycetes</taxon>
        <taxon>Hypocreomycetidae</taxon>
        <taxon>Hypocreales</taxon>
        <taxon>Nectriaceae</taxon>
        <taxon>Fusarium</taxon>
    </lineage>
</organism>
<dbReference type="Pfam" id="PF00069">
    <property type="entry name" value="Pkinase"/>
    <property type="match status" value="1"/>
</dbReference>
<feature type="domain" description="Protein kinase" evidence="4">
    <location>
        <begin position="1"/>
        <end position="239"/>
    </location>
</feature>
<evidence type="ECO:0000313" key="6">
    <source>
        <dbReference type="Proteomes" id="UP001152049"/>
    </source>
</evidence>
<protein>
    <recommendedName>
        <fullName evidence="2">Autophagy-related protein 1</fullName>
    </recommendedName>
</protein>
<accession>A0A9W8RZC3</accession>
<dbReference type="InterPro" id="IPR011009">
    <property type="entry name" value="Kinase-like_dom_sf"/>
</dbReference>
<comment type="subcellular location">
    <subcellularLocation>
        <location evidence="1">Preautophagosomal structure membrane</location>
        <topology evidence="1">Peripheral membrane protein</topology>
    </subcellularLocation>
</comment>
<dbReference type="GO" id="GO:0010506">
    <property type="term" value="P:regulation of autophagy"/>
    <property type="evidence" value="ECO:0007669"/>
    <property type="project" value="InterPro"/>
</dbReference>
<dbReference type="GO" id="GO:0004674">
    <property type="term" value="F:protein serine/threonine kinase activity"/>
    <property type="evidence" value="ECO:0007669"/>
    <property type="project" value="InterPro"/>
</dbReference>
<feature type="compositionally biased region" description="Basic and acidic residues" evidence="3">
    <location>
        <begin position="365"/>
        <end position="374"/>
    </location>
</feature>
<dbReference type="Gene3D" id="1.10.510.10">
    <property type="entry name" value="Transferase(Phosphotransferase) domain 1"/>
    <property type="match status" value="1"/>
</dbReference>
<feature type="region of interest" description="Disordered" evidence="3">
    <location>
        <begin position="360"/>
        <end position="381"/>
    </location>
</feature>
<name>A0A9W8RZC3_9HYPO</name>
<dbReference type="PROSITE" id="PS50011">
    <property type="entry name" value="PROTEIN_KINASE_DOM"/>
    <property type="match status" value="1"/>
</dbReference>
<dbReference type="SUPFAM" id="SSF56112">
    <property type="entry name" value="Protein kinase-like (PK-like)"/>
    <property type="match status" value="1"/>
</dbReference>
<proteinExistence type="predicted"/>
<dbReference type="AlphaFoldDB" id="A0A9W8RZC3"/>
<dbReference type="EMBL" id="JAOQAZ010000013">
    <property type="protein sequence ID" value="KAJ4260639.1"/>
    <property type="molecule type" value="Genomic_DNA"/>
</dbReference>
<dbReference type="GO" id="GO:0034045">
    <property type="term" value="C:phagophore assembly site membrane"/>
    <property type="evidence" value="ECO:0007669"/>
    <property type="project" value="UniProtKB-SubCell"/>
</dbReference>
<reference evidence="5" key="1">
    <citation type="submission" date="2022-09" db="EMBL/GenBank/DDBJ databases">
        <title>Fusarium specimens isolated from Avocado Roots.</title>
        <authorList>
            <person name="Stajich J."/>
            <person name="Roper C."/>
            <person name="Heimlech-Rivalta G."/>
        </authorList>
    </citation>
    <scope>NUCLEOTIDE SEQUENCE</scope>
    <source>
        <strain evidence="5">CF00136</strain>
    </source>
</reference>
<dbReference type="InterPro" id="IPR045269">
    <property type="entry name" value="Atg1-like"/>
</dbReference>
<comment type="caution">
    <text evidence="5">The sequence shown here is derived from an EMBL/GenBank/DDBJ whole genome shotgun (WGS) entry which is preliminary data.</text>
</comment>
<keyword evidence="6" id="KW-1185">Reference proteome</keyword>
<dbReference type="OrthoDB" id="10252171at2759"/>
<dbReference type="SMART" id="SM00220">
    <property type="entry name" value="S_TKc"/>
    <property type="match status" value="1"/>
</dbReference>
<feature type="region of interest" description="Disordered" evidence="3">
    <location>
        <begin position="309"/>
        <end position="334"/>
    </location>
</feature>
<gene>
    <name evidence="5" type="ORF">NW762_007383</name>
</gene>